<feature type="compositionally biased region" description="Basic and acidic residues" evidence="1">
    <location>
        <begin position="183"/>
        <end position="216"/>
    </location>
</feature>
<evidence type="ECO:0000256" key="1">
    <source>
        <dbReference type="SAM" id="MobiDB-lite"/>
    </source>
</evidence>
<reference evidence="2" key="1">
    <citation type="submission" date="2023-04" db="EMBL/GenBank/DDBJ databases">
        <authorList>
            <person name="Vijverberg K."/>
            <person name="Xiong W."/>
            <person name="Schranz E."/>
        </authorList>
    </citation>
    <scope>NUCLEOTIDE SEQUENCE</scope>
</reference>
<accession>A0AA36EK12</accession>
<keyword evidence="3" id="KW-1185">Reference proteome</keyword>
<sequence length="223" mass="24498">MTKEIAKIDQNYSNIHTKVNIFVDAFKNIVELYTSLIIKVDFKSESNYKHFVKLEELLGNVKGLVSKLNVSPSYSVSQELLSKMYSSLESNLRFDLAPLMKFVNLMPTDATPVLIGVQGGEKGVGASKDSDQGKVVGKVISPQIPTSFPSSTSTISTTMTSKPLNKGVVIGSSIRGSSLKPPTSKEEMEGKGKGIKTDPTKEEKKIAFEKETEKQRHIQSILR</sequence>
<organism evidence="2 3">
    <name type="scientific">Lactuca saligna</name>
    <name type="common">Willowleaf lettuce</name>
    <dbReference type="NCBI Taxonomy" id="75948"/>
    <lineage>
        <taxon>Eukaryota</taxon>
        <taxon>Viridiplantae</taxon>
        <taxon>Streptophyta</taxon>
        <taxon>Embryophyta</taxon>
        <taxon>Tracheophyta</taxon>
        <taxon>Spermatophyta</taxon>
        <taxon>Magnoliopsida</taxon>
        <taxon>eudicotyledons</taxon>
        <taxon>Gunneridae</taxon>
        <taxon>Pentapetalae</taxon>
        <taxon>asterids</taxon>
        <taxon>campanulids</taxon>
        <taxon>Asterales</taxon>
        <taxon>Asteraceae</taxon>
        <taxon>Cichorioideae</taxon>
        <taxon>Cichorieae</taxon>
        <taxon>Lactucinae</taxon>
        <taxon>Lactuca</taxon>
    </lineage>
</organism>
<dbReference type="AlphaFoldDB" id="A0AA36EK12"/>
<feature type="region of interest" description="Disordered" evidence="1">
    <location>
        <begin position="170"/>
        <end position="223"/>
    </location>
</feature>
<evidence type="ECO:0000313" key="2">
    <source>
        <dbReference type="EMBL" id="CAI9298587.1"/>
    </source>
</evidence>
<dbReference type="EMBL" id="OX465084">
    <property type="protein sequence ID" value="CAI9298587.1"/>
    <property type="molecule type" value="Genomic_DNA"/>
</dbReference>
<proteinExistence type="predicted"/>
<name>A0AA36EK12_LACSI</name>
<evidence type="ECO:0000313" key="3">
    <source>
        <dbReference type="Proteomes" id="UP001177003"/>
    </source>
</evidence>
<protein>
    <submittedName>
        <fullName evidence="2">Uncharacterized protein</fullName>
    </submittedName>
</protein>
<dbReference type="Proteomes" id="UP001177003">
    <property type="component" value="Chromosome 8"/>
</dbReference>
<gene>
    <name evidence="2" type="ORF">LSALG_LOCUS37342</name>
</gene>